<dbReference type="GO" id="GO:0004519">
    <property type="term" value="F:endonuclease activity"/>
    <property type="evidence" value="ECO:0007669"/>
    <property type="project" value="UniProtKB-KW"/>
</dbReference>
<gene>
    <name evidence="21" type="ORF">LUZ61_016751</name>
</gene>
<feature type="coiled-coil region" evidence="16">
    <location>
        <begin position="1222"/>
        <end position="1249"/>
    </location>
</feature>
<dbReference type="PROSITE" id="PS50878">
    <property type="entry name" value="RT_POL"/>
    <property type="match status" value="1"/>
</dbReference>
<evidence type="ECO:0000256" key="17">
    <source>
        <dbReference type="SAM" id="MobiDB-lite"/>
    </source>
</evidence>
<dbReference type="Pfam" id="PF08284">
    <property type="entry name" value="RVP_2"/>
    <property type="match status" value="1"/>
</dbReference>
<dbReference type="Gene3D" id="2.40.70.10">
    <property type="entry name" value="Acid Proteases"/>
    <property type="match status" value="1"/>
</dbReference>
<dbReference type="FunFam" id="3.30.70.270:FF:000020">
    <property type="entry name" value="Transposon Tf2-6 polyprotein-like Protein"/>
    <property type="match status" value="1"/>
</dbReference>
<dbReference type="InterPro" id="IPR050951">
    <property type="entry name" value="Retrovirus_Pol_polyprotein"/>
</dbReference>
<dbReference type="Gene3D" id="3.30.420.10">
    <property type="entry name" value="Ribonuclease H-like superfamily/Ribonuclease H"/>
    <property type="match status" value="1"/>
</dbReference>
<dbReference type="InterPro" id="IPR043502">
    <property type="entry name" value="DNA/RNA_pol_sf"/>
</dbReference>
<keyword evidence="7" id="KW-0255">Endonuclease</keyword>
<sequence>MGNHNISHPTVHLPKIEFPQFYGDNPRAWVQRCEYYFQIYQVPEMHKVGIAAMHLRDKVEGWFQSLMVNRDPINWQEFVLEIIRRFENKGVLGVIEEFKHLKQKGSVEEYRVQFEDLRVMMLRENPMYDDAYFKQNFLRGLKEEIKLLVGATNPTTLQEAYEMATKQELVYEMLYKRPKPTIKPYPNQQSNQPSLHPNKTNFHFKTSNQNRKNYNATPSKPNNLCHYCKEPWQSGHRCRKQTLNAVELEGFERENEQDEAISDSEAEEDDLAKGIEELELTEEPKETATLSMAAANEGTKGETFKFQGTVKGRTILMLLDTGSTTSFLDLKLAESIKLPITKTSPMMVTVANGQKMKCDAKCVGVKWEVQGYHFKSDLRLIELGVYDMILGNDWLEDISPLFLDMKSKTLKFNWGNKEVKLAGEKREVMHDLKSMELCLMIDQRKEEKDECQVLMSEPLEHLLESYSDLFQEPKSLPPKRKNDHTIPLKSGTEPVNLRPYRYSFVQKTAIEDIVEEMLNNSIITPSQSPFAAPALLVKKKDGSWRLCVDYRKLNAATIKNKYPISVIDDLLDELKGASIFSKIDLRSGYHQIRMKEGEEHKTAFRTHHGHFEFKVMPFGLTNAPASFQCLMNDLFAPKLRKGVLVFFDNILVYSTSIETHLRLLQEVLETLRKNKLFAKKSKCAFGMEQIEYLGHIISKKGVSTDPGKIEAMVQWPIPKTIKDLRGFLGLTGYYRKFVKGYGSISRPLTELLKKGAFKWTEIAQVAFDQLKKAMVTAPVLQLPDFSKSFTIEADASEIGVGAVLSQEGRPIAYMSKALGVRSKGLSTYEKELMAVVMAIQKWRHYLQNKPFVIKTDHESLKHLLQQKLTHPLQHKVLTKFIGLEYQIEYKKGKTNMVADALSRSCIHKEVALVSIVTELVPDWISSVRDSYENDPKAKEIKEKMNKTEPLEEWSSEGEILKRKNKIYVGKQGNVRTNLIREMHGTATGGHSGIQTTYQRLKRYVYWPGMKNDVCSIVKECEICQMNKHENVASPGLLQPLPIPYRLWSHINMDFIEGLPKSEGKDVILVVVDRLSKYAHFIALAHPFSANSVAKIFMNHIHKLHGLPKTITTDRDKVFTSNFWKELFKLLGCTLQYSTAYHPQTDGQTERVNQCLETYLRCMCSTNTKKWMQWLSLAEFWYNTSYHSSLKCTPFEALYGYTPPDLGLGSPPVSRFDEVNVYLKERQQAIEILREKLNQAQSRMKQSADKRRTERVFEIGDWVYLKLQPYRQVTAAMRKNLKLSAKYYGPFKIEERIGQVAYRLKLPDGCSIHPIFHVSQLKKKLGEGSVPVTKLPSVGPNGEITAVPEEILDRKVPKKRTNNNTKVKVKWSNLPAEAATWEDLAELELRFPEIMSKFKP</sequence>
<keyword evidence="10" id="KW-0229">DNA integration</keyword>
<evidence type="ECO:0000259" key="19">
    <source>
        <dbReference type="PROSITE" id="PS50878"/>
    </source>
</evidence>
<evidence type="ECO:0000313" key="22">
    <source>
        <dbReference type="Proteomes" id="UP001210211"/>
    </source>
</evidence>
<keyword evidence="5" id="KW-0479">Metal-binding</keyword>
<dbReference type="InterPro" id="IPR023780">
    <property type="entry name" value="Chromo_domain"/>
</dbReference>
<dbReference type="GO" id="GO:0046872">
    <property type="term" value="F:metal ion binding"/>
    <property type="evidence" value="ECO:0007669"/>
    <property type="project" value="UniProtKB-KW"/>
</dbReference>
<dbReference type="InterPro" id="IPR041577">
    <property type="entry name" value="RT_RNaseH_2"/>
</dbReference>
<dbReference type="Pfam" id="PF00385">
    <property type="entry name" value="Chromo"/>
    <property type="match status" value="1"/>
</dbReference>
<accession>A0AAD6EKB6</accession>
<evidence type="ECO:0000256" key="6">
    <source>
        <dbReference type="ARBA" id="ARBA00022750"/>
    </source>
</evidence>
<dbReference type="InterPro" id="IPR021109">
    <property type="entry name" value="Peptidase_aspartic_dom_sf"/>
</dbReference>
<evidence type="ECO:0000256" key="3">
    <source>
        <dbReference type="ARBA" id="ARBA00022695"/>
    </source>
</evidence>
<dbReference type="PANTHER" id="PTHR37984:SF5">
    <property type="entry name" value="PROTEIN NYNRIN-LIKE"/>
    <property type="match status" value="1"/>
</dbReference>
<evidence type="ECO:0000256" key="11">
    <source>
        <dbReference type="ARBA" id="ARBA00022918"/>
    </source>
</evidence>
<dbReference type="GO" id="GO:0003887">
    <property type="term" value="F:DNA-directed DNA polymerase activity"/>
    <property type="evidence" value="ECO:0007669"/>
    <property type="project" value="UniProtKB-KW"/>
</dbReference>
<feature type="domain" description="Reverse transcriptase" evidence="19">
    <location>
        <begin position="518"/>
        <end position="697"/>
    </location>
</feature>
<dbReference type="Pfam" id="PF00665">
    <property type="entry name" value="rve"/>
    <property type="match status" value="1"/>
</dbReference>
<feature type="region of interest" description="Disordered" evidence="17">
    <location>
        <begin position="184"/>
        <end position="218"/>
    </location>
</feature>
<keyword evidence="16" id="KW-0175">Coiled coil</keyword>
<dbReference type="FunFam" id="3.30.420.10:FF:000032">
    <property type="entry name" value="Retrovirus-related Pol polyprotein from transposon 297-like Protein"/>
    <property type="match status" value="1"/>
</dbReference>
<organism evidence="21 22">
    <name type="scientific">Rhynchospora tenuis</name>
    <dbReference type="NCBI Taxonomy" id="198213"/>
    <lineage>
        <taxon>Eukaryota</taxon>
        <taxon>Viridiplantae</taxon>
        <taxon>Streptophyta</taxon>
        <taxon>Embryophyta</taxon>
        <taxon>Tracheophyta</taxon>
        <taxon>Spermatophyta</taxon>
        <taxon>Magnoliopsida</taxon>
        <taxon>Liliopsida</taxon>
        <taxon>Poales</taxon>
        <taxon>Cyperaceae</taxon>
        <taxon>Cyperoideae</taxon>
        <taxon>Rhynchosporeae</taxon>
        <taxon>Rhynchospora</taxon>
    </lineage>
</organism>
<keyword evidence="6" id="KW-0064">Aspartyl protease</keyword>
<dbReference type="Pfam" id="PF19259">
    <property type="entry name" value="Ty3_capsid"/>
    <property type="match status" value="1"/>
</dbReference>
<feature type="domain" description="Chromo" evidence="18">
    <location>
        <begin position="1345"/>
        <end position="1399"/>
    </location>
</feature>
<evidence type="ECO:0000256" key="5">
    <source>
        <dbReference type="ARBA" id="ARBA00022723"/>
    </source>
</evidence>
<dbReference type="Gene3D" id="3.30.70.270">
    <property type="match status" value="2"/>
</dbReference>
<evidence type="ECO:0000256" key="15">
    <source>
        <dbReference type="ARBA" id="ARBA00023268"/>
    </source>
</evidence>
<evidence type="ECO:0000256" key="9">
    <source>
        <dbReference type="ARBA" id="ARBA00022842"/>
    </source>
</evidence>
<dbReference type="EMBL" id="JAMRDG010000002">
    <property type="protein sequence ID" value="KAJ3687587.1"/>
    <property type="molecule type" value="Genomic_DNA"/>
</dbReference>
<dbReference type="InterPro" id="IPR000953">
    <property type="entry name" value="Chromo/chromo_shadow_dom"/>
</dbReference>
<evidence type="ECO:0000256" key="7">
    <source>
        <dbReference type="ARBA" id="ARBA00022759"/>
    </source>
</evidence>
<protein>
    <recommendedName>
        <fullName evidence="23">Ty3/gypsy retrotransposon protein</fullName>
    </recommendedName>
</protein>
<dbReference type="GO" id="GO:0003964">
    <property type="term" value="F:RNA-directed DNA polymerase activity"/>
    <property type="evidence" value="ECO:0007669"/>
    <property type="project" value="UniProtKB-KW"/>
</dbReference>
<evidence type="ECO:0000256" key="4">
    <source>
        <dbReference type="ARBA" id="ARBA00022722"/>
    </source>
</evidence>
<keyword evidence="3" id="KW-0548">Nucleotidyltransferase</keyword>
<evidence type="ECO:0000256" key="10">
    <source>
        <dbReference type="ARBA" id="ARBA00022908"/>
    </source>
</evidence>
<dbReference type="InterPro" id="IPR041588">
    <property type="entry name" value="Integrase_H2C2"/>
</dbReference>
<dbReference type="Gene3D" id="2.40.50.40">
    <property type="match status" value="1"/>
</dbReference>
<name>A0AAD6EKB6_9POAL</name>
<dbReference type="Pfam" id="PF17919">
    <property type="entry name" value="RT_RNaseH_2"/>
    <property type="match status" value="1"/>
</dbReference>
<evidence type="ECO:0000256" key="2">
    <source>
        <dbReference type="ARBA" id="ARBA00022679"/>
    </source>
</evidence>
<comment type="caution">
    <text evidence="21">The sequence shown here is derived from an EMBL/GenBank/DDBJ whole genome shotgun (WGS) entry which is preliminary data.</text>
</comment>
<keyword evidence="2" id="KW-0808">Transferase</keyword>
<keyword evidence="4" id="KW-0540">Nuclease</keyword>
<evidence type="ECO:0000256" key="1">
    <source>
        <dbReference type="ARBA" id="ARBA00022670"/>
    </source>
</evidence>
<evidence type="ECO:0000256" key="14">
    <source>
        <dbReference type="ARBA" id="ARBA00023172"/>
    </source>
</evidence>
<keyword evidence="22" id="KW-1185">Reference proteome</keyword>
<evidence type="ECO:0000256" key="8">
    <source>
        <dbReference type="ARBA" id="ARBA00022801"/>
    </source>
</evidence>
<reference evidence="21 22" key="1">
    <citation type="journal article" date="2022" name="Cell">
        <title>Repeat-based holocentromeres influence genome architecture and karyotype evolution.</title>
        <authorList>
            <person name="Hofstatter P.G."/>
            <person name="Thangavel G."/>
            <person name="Lux T."/>
            <person name="Neumann P."/>
            <person name="Vondrak T."/>
            <person name="Novak P."/>
            <person name="Zhang M."/>
            <person name="Costa L."/>
            <person name="Castellani M."/>
            <person name="Scott A."/>
            <person name="Toegelov H."/>
            <person name="Fuchs J."/>
            <person name="Mata-Sucre Y."/>
            <person name="Dias Y."/>
            <person name="Vanzela A.L.L."/>
            <person name="Huettel B."/>
            <person name="Almeida C.C.S."/>
            <person name="Simkova H."/>
            <person name="Souza G."/>
            <person name="Pedrosa-Harand A."/>
            <person name="Macas J."/>
            <person name="Mayer K.F.X."/>
            <person name="Houben A."/>
            <person name="Marques A."/>
        </authorList>
    </citation>
    <scope>NUCLEOTIDE SEQUENCE [LARGE SCALE GENOMIC DNA]</scope>
    <source>
        <strain evidence="21">RhyTen1mFocal</strain>
    </source>
</reference>
<dbReference type="Proteomes" id="UP001210211">
    <property type="component" value="Unassembled WGS sequence"/>
</dbReference>
<dbReference type="Gene3D" id="3.10.10.10">
    <property type="entry name" value="HIV Type 1 Reverse Transcriptase, subunit A, domain 1"/>
    <property type="match status" value="1"/>
</dbReference>
<keyword evidence="15" id="KW-0511">Multifunctional enzyme</keyword>
<dbReference type="SUPFAM" id="SSF50630">
    <property type="entry name" value="Acid proteases"/>
    <property type="match status" value="1"/>
</dbReference>
<evidence type="ECO:0000259" key="20">
    <source>
        <dbReference type="PROSITE" id="PS50994"/>
    </source>
</evidence>
<dbReference type="GO" id="GO:0006508">
    <property type="term" value="P:proteolysis"/>
    <property type="evidence" value="ECO:0007669"/>
    <property type="project" value="UniProtKB-KW"/>
</dbReference>
<dbReference type="FunFam" id="3.10.10.10:FF:000007">
    <property type="entry name" value="Retrovirus-related Pol polyprotein from transposon 17.6-like Protein"/>
    <property type="match status" value="1"/>
</dbReference>
<keyword evidence="11" id="KW-0695">RNA-directed DNA polymerase</keyword>
<dbReference type="Pfam" id="PF24626">
    <property type="entry name" value="SH3_Tf2-1"/>
    <property type="match status" value="1"/>
</dbReference>
<dbReference type="SUPFAM" id="SSF56672">
    <property type="entry name" value="DNA/RNA polymerases"/>
    <property type="match status" value="1"/>
</dbReference>
<dbReference type="InterPro" id="IPR000477">
    <property type="entry name" value="RT_dom"/>
</dbReference>
<evidence type="ECO:0000256" key="12">
    <source>
        <dbReference type="ARBA" id="ARBA00022932"/>
    </source>
</evidence>
<dbReference type="GO" id="GO:0006310">
    <property type="term" value="P:DNA recombination"/>
    <property type="evidence" value="ECO:0007669"/>
    <property type="project" value="UniProtKB-KW"/>
</dbReference>
<dbReference type="InterPro" id="IPR045358">
    <property type="entry name" value="Ty3_capsid"/>
</dbReference>
<dbReference type="GO" id="GO:0003677">
    <property type="term" value="F:DNA binding"/>
    <property type="evidence" value="ECO:0007669"/>
    <property type="project" value="UniProtKB-KW"/>
</dbReference>
<evidence type="ECO:0000259" key="18">
    <source>
        <dbReference type="PROSITE" id="PS50013"/>
    </source>
</evidence>
<dbReference type="Gene3D" id="1.10.340.70">
    <property type="match status" value="1"/>
</dbReference>
<dbReference type="InterPro" id="IPR001584">
    <property type="entry name" value="Integrase_cat-core"/>
</dbReference>
<feature type="compositionally biased region" description="Polar residues" evidence="17">
    <location>
        <begin position="186"/>
        <end position="218"/>
    </location>
</feature>
<dbReference type="CDD" id="cd09274">
    <property type="entry name" value="RNase_HI_RT_Ty3"/>
    <property type="match status" value="1"/>
</dbReference>
<keyword evidence="1" id="KW-0645">Protease</keyword>
<dbReference type="CDD" id="cd00303">
    <property type="entry name" value="retropepsin_like"/>
    <property type="match status" value="1"/>
</dbReference>
<dbReference type="SUPFAM" id="SSF53098">
    <property type="entry name" value="Ribonuclease H-like"/>
    <property type="match status" value="1"/>
</dbReference>
<keyword evidence="9" id="KW-0460">Magnesium</keyword>
<dbReference type="Pfam" id="PF17921">
    <property type="entry name" value="Integrase_H2C2"/>
    <property type="match status" value="1"/>
</dbReference>
<dbReference type="InterPro" id="IPR016197">
    <property type="entry name" value="Chromo-like_dom_sf"/>
</dbReference>
<dbReference type="InterPro" id="IPR043128">
    <property type="entry name" value="Rev_trsase/Diguanyl_cyclase"/>
</dbReference>
<dbReference type="InterPro" id="IPR012337">
    <property type="entry name" value="RNaseH-like_sf"/>
</dbReference>
<dbReference type="CDD" id="cd01647">
    <property type="entry name" value="RT_LTR"/>
    <property type="match status" value="1"/>
</dbReference>
<dbReference type="InterPro" id="IPR056924">
    <property type="entry name" value="SH3_Tf2-1"/>
</dbReference>
<dbReference type="GO" id="GO:0015074">
    <property type="term" value="P:DNA integration"/>
    <property type="evidence" value="ECO:0007669"/>
    <property type="project" value="UniProtKB-KW"/>
</dbReference>
<dbReference type="PROSITE" id="PS50994">
    <property type="entry name" value="INTEGRASE"/>
    <property type="match status" value="1"/>
</dbReference>
<dbReference type="GO" id="GO:0004190">
    <property type="term" value="F:aspartic-type endopeptidase activity"/>
    <property type="evidence" value="ECO:0007669"/>
    <property type="project" value="UniProtKB-KW"/>
</dbReference>
<keyword evidence="14" id="KW-0233">DNA recombination</keyword>
<keyword evidence="12" id="KW-0239">DNA-directed DNA polymerase</keyword>
<keyword evidence="8" id="KW-0378">Hydrolase</keyword>
<proteinExistence type="predicted"/>
<dbReference type="Pfam" id="PF00078">
    <property type="entry name" value="RVT_1"/>
    <property type="match status" value="1"/>
</dbReference>
<evidence type="ECO:0000256" key="16">
    <source>
        <dbReference type="SAM" id="Coils"/>
    </source>
</evidence>
<evidence type="ECO:0000313" key="21">
    <source>
        <dbReference type="EMBL" id="KAJ3687587.1"/>
    </source>
</evidence>
<feature type="domain" description="Integrase catalytic" evidence="20">
    <location>
        <begin position="1037"/>
        <end position="1201"/>
    </location>
</feature>
<evidence type="ECO:0000256" key="13">
    <source>
        <dbReference type="ARBA" id="ARBA00023125"/>
    </source>
</evidence>
<dbReference type="PROSITE" id="PS50013">
    <property type="entry name" value="CHROMO_2"/>
    <property type="match status" value="1"/>
</dbReference>
<dbReference type="SUPFAM" id="SSF54160">
    <property type="entry name" value="Chromo domain-like"/>
    <property type="match status" value="1"/>
</dbReference>
<dbReference type="PANTHER" id="PTHR37984">
    <property type="entry name" value="PROTEIN CBG26694"/>
    <property type="match status" value="1"/>
</dbReference>
<dbReference type="InterPro" id="IPR036397">
    <property type="entry name" value="RNaseH_sf"/>
</dbReference>
<evidence type="ECO:0008006" key="23">
    <source>
        <dbReference type="Google" id="ProtNLM"/>
    </source>
</evidence>
<keyword evidence="13" id="KW-0238">DNA-binding</keyword>